<dbReference type="EMBL" id="AMZN01000211">
    <property type="protein sequence ID" value="ELR67977.1"/>
    <property type="molecule type" value="Genomic_DNA"/>
</dbReference>
<proteinExistence type="predicted"/>
<protein>
    <submittedName>
        <fullName evidence="2">Uncharacterized protein</fullName>
    </submittedName>
</protein>
<dbReference type="Proteomes" id="UP000011135">
    <property type="component" value="Unassembled WGS sequence"/>
</dbReference>
<keyword evidence="1" id="KW-1133">Transmembrane helix</keyword>
<keyword evidence="3" id="KW-1185">Reference proteome</keyword>
<feature type="transmembrane region" description="Helical" evidence="1">
    <location>
        <begin position="44"/>
        <end position="66"/>
    </location>
</feature>
<gene>
    <name evidence="2" type="ORF">C900_01502</name>
</gene>
<comment type="caution">
    <text evidence="2">The sequence shown here is derived from an EMBL/GenBank/DDBJ whole genome shotgun (WGS) entry which is preliminary data.</text>
</comment>
<sequence length="74" mass="8344">MVVVNCIYFLIPVFGHVAIGVGVLQRIDGAVVSVMHLTLQQKDISIVVSVPILGHFFFEFQWDFALRKISSKLR</sequence>
<evidence type="ECO:0000313" key="3">
    <source>
        <dbReference type="Proteomes" id="UP000011135"/>
    </source>
</evidence>
<feature type="transmembrane region" description="Helical" evidence="1">
    <location>
        <begin position="7"/>
        <end position="24"/>
    </location>
</feature>
<evidence type="ECO:0000313" key="2">
    <source>
        <dbReference type="EMBL" id="ELR67977.1"/>
    </source>
</evidence>
<evidence type="ECO:0000256" key="1">
    <source>
        <dbReference type="SAM" id="Phobius"/>
    </source>
</evidence>
<name>L8JKL7_9BACT</name>
<keyword evidence="1" id="KW-0812">Transmembrane</keyword>
<dbReference type="AlphaFoldDB" id="L8JKL7"/>
<reference evidence="2 3" key="1">
    <citation type="submission" date="2012-12" db="EMBL/GenBank/DDBJ databases">
        <title>Genome assembly of Fulvivirga imtechensis AK7.</title>
        <authorList>
            <person name="Nupur N."/>
            <person name="Khatri I."/>
            <person name="Kumar R."/>
            <person name="Subramanian S."/>
            <person name="Pinnaka A."/>
        </authorList>
    </citation>
    <scope>NUCLEOTIDE SEQUENCE [LARGE SCALE GENOMIC DNA]</scope>
    <source>
        <strain evidence="2 3">AK7</strain>
    </source>
</reference>
<organism evidence="2 3">
    <name type="scientific">Fulvivirga imtechensis AK7</name>
    <dbReference type="NCBI Taxonomy" id="1237149"/>
    <lineage>
        <taxon>Bacteria</taxon>
        <taxon>Pseudomonadati</taxon>
        <taxon>Bacteroidota</taxon>
        <taxon>Cytophagia</taxon>
        <taxon>Cytophagales</taxon>
        <taxon>Fulvivirgaceae</taxon>
        <taxon>Fulvivirga</taxon>
    </lineage>
</organism>
<keyword evidence="1" id="KW-0472">Membrane</keyword>
<accession>L8JKL7</accession>